<dbReference type="EMBL" id="JAAUHK010000194">
    <property type="protein sequence ID" value="KAF4641366.1"/>
    <property type="molecule type" value="Genomic_DNA"/>
</dbReference>
<keyword evidence="3" id="KW-1185">Reference proteome</keyword>
<gene>
    <name evidence="2" type="ORF">TGRH88_071760</name>
</gene>
<evidence type="ECO:0000313" key="2">
    <source>
        <dbReference type="EMBL" id="KAF4641366.1"/>
    </source>
</evidence>
<name>A0A7J6K4F1_TOXGO</name>
<dbReference type="Proteomes" id="UP000557509">
    <property type="component" value="Unassembled WGS sequence"/>
</dbReference>
<feature type="compositionally biased region" description="Low complexity" evidence="1">
    <location>
        <begin position="138"/>
        <end position="149"/>
    </location>
</feature>
<organism evidence="2 3">
    <name type="scientific">Toxoplasma gondii</name>
    <dbReference type="NCBI Taxonomy" id="5811"/>
    <lineage>
        <taxon>Eukaryota</taxon>
        <taxon>Sar</taxon>
        <taxon>Alveolata</taxon>
        <taxon>Apicomplexa</taxon>
        <taxon>Conoidasida</taxon>
        <taxon>Coccidia</taxon>
        <taxon>Eucoccidiorida</taxon>
        <taxon>Eimeriorina</taxon>
        <taxon>Sarcocystidae</taxon>
        <taxon>Toxoplasma</taxon>
    </lineage>
</organism>
<accession>A0A7J6K4F1</accession>
<evidence type="ECO:0000256" key="1">
    <source>
        <dbReference type="SAM" id="MobiDB-lite"/>
    </source>
</evidence>
<protein>
    <submittedName>
        <fullName evidence="2">Uncharacterized protein</fullName>
    </submittedName>
</protein>
<dbReference type="VEuPathDB" id="ToxoDB:TGME49_258220"/>
<feature type="region of interest" description="Disordered" evidence="1">
    <location>
        <begin position="123"/>
        <end position="150"/>
    </location>
</feature>
<dbReference type="AlphaFoldDB" id="A0A7J6K4F1"/>
<reference evidence="2 3" key="1">
    <citation type="submission" date="2020-03" db="EMBL/GenBank/DDBJ databases">
        <title>Genome sequence of Toxoplasma gondii RH-88 strain.</title>
        <authorList>
            <person name="Lorenzi H.A."/>
            <person name="Venepally P."/>
            <person name="Rozenberg A."/>
            <person name="Sibley D."/>
        </authorList>
    </citation>
    <scope>NUCLEOTIDE SEQUENCE [LARGE SCALE GENOMIC DNA]</scope>
    <source>
        <strain evidence="2 3">RH-88</strain>
    </source>
</reference>
<comment type="caution">
    <text evidence="2">The sequence shown here is derived from an EMBL/GenBank/DDBJ whole genome shotgun (WGS) entry which is preliminary data.</text>
</comment>
<sequence length="265" mass="30136">MRASLAFETAKNGIGQLARLQSCGTNIQGQIYSNNGSHTEDLRSIRSAYVQQVESFKARRHENLRALRQQKSHKSVRMAFYQWNAEFLTPNAFEIVYPFIPGRAERPDVDEVEAIFVTVQDNNGRSKSEHRSVRRYRASPSARHSSSHPQEGQSHFVRLLLQHAASKCIPDDYDSESLNYFNAGVYLLPRSVSWIERYCATAAIHDELRCWKKKCLPREDASASEAADGACLSPKSNKDPSKMGFLDRLAILLRATFTYYEILKS</sequence>
<evidence type="ECO:0000313" key="3">
    <source>
        <dbReference type="Proteomes" id="UP000557509"/>
    </source>
</evidence>
<proteinExistence type="predicted"/>